<keyword evidence="3" id="KW-1185">Reference proteome</keyword>
<dbReference type="Gene3D" id="1.10.1200.10">
    <property type="entry name" value="ACP-like"/>
    <property type="match status" value="1"/>
</dbReference>
<protein>
    <recommendedName>
        <fullName evidence="1">Carrier domain-containing protein</fullName>
    </recommendedName>
</protein>
<reference evidence="2 3" key="1">
    <citation type="submission" date="2016-11" db="EMBL/GenBank/DDBJ databases">
        <title>Paenibacillus species isolates.</title>
        <authorList>
            <person name="Beno S.M."/>
        </authorList>
    </citation>
    <scope>NUCLEOTIDE SEQUENCE [LARGE SCALE GENOMIC DNA]</scope>
    <source>
        <strain evidence="2 3">FSL H7-0433</strain>
    </source>
</reference>
<dbReference type="SUPFAM" id="SSF47336">
    <property type="entry name" value="ACP-like"/>
    <property type="match status" value="1"/>
</dbReference>
<comment type="caution">
    <text evidence="2">The sequence shown here is derived from an EMBL/GenBank/DDBJ whole genome shotgun (WGS) entry which is preliminary data.</text>
</comment>
<dbReference type="InterPro" id="IPR009081">
    <property type="entry name" value="PP-bd_ACP"/>
</dbReference>
<organism evidence="2 3">
    <name type="scientific">Paenibacillus odorifer</name>
    <dbReference type="NCBI Taxonomy" id="189426"/>
    <lineage>
        <taxon>Bacteria</taxon>
        <taxon>Bacillati</taxon>
        <taxon>Bacillota</taxon>
        <taxon>Bacilli</taxon>
        <taxon>Bacillales</taxon>
        <taxon>Paenibacillaceae</taxon>
        <taxon>Paenibacillus</taxon>
    </lineage>
</organism>
<dbReference type="EMBL" id="MPVP01000031">
    <property type="protein sequence ID" value="OMD36032.1"/>
    <property type="molecule type" value="Genomic_DNA"/>
</dbReference>
<gene>
    <name evidence="2" type="ORF">BSO21_07925</name>
</gene>
<dbReference type="InterPro" id="IPR036736">
    <property type="entry name" value="ACP-like_sf"/>
</dbReference>
<dbReference type="Proteomes" id="UP000187158">
    <property type="component" value="Unassembled WGS sequence"/>
</dbReference>
<sequence>MSCIQQGGIVLELREEIYAKLVERASPLFGKKPEELSESLSFTSDLQAKSVHFSQITTFLEDAFNVEIPYMKFRRKQTIAEAVDYVLEICENG</sequence>
<evidence type="ECO:0000313" key="2">
    <source>
        <dbReference type="EMBL" id="OMD36032.1"/>
    </source>
</evidence>
<dbReference type="PROSITE" id="PS50075">
    <property type="entry name" value="CARRIER"/>
    <property type="match status" value="1"/>
</dbReference>
<evidence type="ECO:0000259" key="1">
    <source>
        <dbReference type="PROSITE" id="PS50075"/>
    </source>
</evidence>
<name>A0ABX3GT85_9BACL</name>
<feature type="domain" description="Carrier" evidence="1">
    <location>
        <begin position="12"/>
        <end position="90"/>
    </location>
</feature>
<proteinExistence type="predicted"/>
<evidence type="ECO:0000313" key="3">
    <source>
        <dbReference type="Proteomes" id="UP000187158"/>
    </source>
</evidence>
<accession>A0ABX3GT85</accession>